<dbReference type="Gene3D" id="1.25.40.90">
    <property type="match status" value="1"/>
</dbReference>
<feature type="compositionally biased region" description="Gly residues" evidence="1">
    <location>
        <begin position="447"/>
        <end position="459"/>
    </location>
</feature>
<dbReference type="InterPro" id="IPR008942">
    <property type="entry name" value="ENTH_VHS"/>
</dbReference>
<feature type="compositionally biased region" description="Pro residues" evidence="1">
    <location>
        <begin position="461"/>
        <end position="476"/>
    </location>
</feature>
<proteinExistence type="predicted"/>
<feature type="region of interest" description="Disordered" evidence="1">
    <location>
        <begin position="444"/>
        <end position="476"/>
    </location>
</feature>
<dbReference type="Pfam" id="PF01417">
    <property type="entry name" value="ENTH"/>
    <property type="match status" value="1"/>
</dbReference>
<dbReference type="PROSITE" id="PS50942">
    <property type="entry name" value="ENTH"/>
    <property type="match status" value="1"/>
</dbReference>
<name>A0A9W7A4S0_9STRA</name>
<dbReference type="InterPro" id="IPR013809">
    <property type="entry name" value="ENTH"/>
</dbReference>
<evidence type="ECO:0000313" key="3">
    <source>
        <dbReference type="EMBL" id="GMH64081.1"/>
    </source>
</evidence>
<dbReference type="SMART" id="SM00273">
    <property type="entry name" value="ENTH"/>
    <property type="match status" value="1"/>
</dbReference>
<dbReference type="EMBL" id="BLQM01000104">
    <property type="protein sequence ID" value="GMH64081.1"/>
    <property type="molecule type" value="Genomic_DNA"/>
</dbReference>
<dbReference type="AlphaFoldDB" id="A0A9W7A4S0"/>
<protein>
    <recommendedName>
        <fullName evidence="2">ENTH domain-containing protein</fullName>
    </recommendedName>
</protein>
<accession>A0A9W7A4S0</accession>
<gene>
    <name evidence="3" type="ORF">TL16_g03886</name>
</gene>
<reference evidence="4" key="1">
    <citation type="journal article" date="2023" name="Commun. Biol.">
        <title>Genome analysis of Parmales, the sister group of diatoms, reveals the evolutionary specialization of diatoms from phago-mixotrophs to photoautotrophs.</title>
        <authorList>
            <person name="Ban H."/>
            <person name="Sato S."/>
            <person name="Yoshikawa S."/>
            <person name="Yamada K."/>
            <person name="Nakamura Y."/>
            <person name="Ichinomiya M."/>
            <person name="Sato N."/>
            <person name="Blanc-Mathieu R."/>
            <person name="Endo H."/>
            <person name="Kuwata A."/>
            <person name="Ogata H."/>
        </authorList>
    </citation>
    <scope>NUCLEOTIDE SEQUENCE [LARGE SCALE GENOMIC DNA]</scope>
</reference>
<dbReference type="SUPFAM" id="SSF48464">
    <property type="entry name" value="ENTH/VHS domain"/>
    <property type="match status" value="1"/>
</dbReference>
<comment type="caution">
    <text evidence="3">The sequence shown here is derived from an EMBL/GenBank/DDBJ whole genome shotgun (WGS) entry which is preliminary data.</text>
</comment>
<evidence type="ECO:0000259" key="2">
    <source>
        <dbReference type="PROSITE" id="PS50942"/>
    </source>
</evidence>
<sequence>MAFFANIATGVKHLGTKIAGTEVEKKVGAYIYDNDVTGATSYEFHNIAALTFGLGTQCDEVFKIIKEGMSVNDSTPLTIEKTLKLLKHLVIHGAERCVDKAWDHMETIEDLENYNTALLRGAVHTIIGGGVDKGEGVRIVAHELKELLSDDTRIREERKKNADPNALVPLGSKDDFVEPSKLEAEKQQKQKLKSNCDELGVVFGSVSQNTVIGAAYSLEDMMKKAAEQPERYFDDKRRMSGGVGVALKELDSQYTREKLAPDLLELDFGVGGGGGAGAAPPVHDIVAQQREEELRKELEKKDHQMKLLMQQQQLMMQQQQQQGMMGGMGQMRMGGMGGVGQGMQQQPQQMMQQMQQNFQMVQQMGGAQLTPQQMQYMMQMQAQQQQQQQMMMQQQQQQQMMQQQQQQQQMTMMQQQGGGMGGMGVNPPIQRQMAMNPQMMQSAMAMAGGGGGGGMGEPGGPQAPPPAAPPPPPPST</sequence>
<evidence type="ECO:0000313" key="4">
    <source>
        <dbReference type="Proteomes" id="UP001162640"/>
    </source>
</evidence>
<dbReference type="Proteomes" id="UP001162640">
    <property type="component" value="Unassembled WGS sequence"/>
</dbReference>
<evidence type="ECO:0000256" key="1">
    <source>
        <dbReference type="SAM" id="MobiDB-lite"/>
    </source>
</evidence>
<feature type="domain" description="ENTH" evidence="2">
    <location>
        <begin position="15"/>
        <end position="158"/>
    </location>
</feature>
<organism evidence="3 4">
    <name type="scientific">Triparma laevis f. inornata</name>
    <dbReference type="NCBI Taxonomy" id="1714386"/>
    <lineage>
        <taxon>Eukaryota</taxon>
        <taxon>Sar</taxon>
        <taxon>Stramenopiles</taxon>
        <taxon>Ochrophyta</taxon>
        <taxon>Bolidophyceae</taxon>
        <taxon>Parmales</taxon>
        <taxon>Triparmaceae</taxon>
        <taxon>Triparma</taxon>
    </lineage>
</organism>